<dbReference type="RefSeq" id="XP_008863605.1">
    <property type="nucleotide sequence ID" value="XM_008865383.1"/>
</dbReference>
<dbReference type="VEuPathDB" id="FungiDB:H310_02013"/>
<name>A0A024UNU6_9STRA</name>
<dbReference type="eggNOG" id="ENOG502SKB0">
    <property type="taxonomic scope" value="Eukaryota"/>
</dbReference>
<reference evidence="4" key="1">
    <citation type="submission" date="2013-12" db="EMBL/GenBank/DDBJ databases">
        <title>The Genome Sequence of Aphanomyces invadans NJM9701.</title>
        <authorList>
            <consortium name="The Broad Institute Genomics Platform"/>
            <person name="Russ C."/>
            <person name="Tyler B."/>
            <person name="van West P."/>
            <person name="Dieguez-Uribeondo J."/>
            <person name="Young S.K."/>
            <person name="Zeng Q."/>
            <person name="Gargeya S."/>
            <person name="Fitzgerald M."/>
            <person name="Abouelleil A."/>
            <person name="Alvarado L."/>
            <person name="Chapman S.B."/>
            <person name="Gainer-Dewar J."/>
            <person name="Goldberg J."/>
            <person name="Griggs A."/>
            <person name="Gujja S."/>
            <person name="Hansen M."/>
            <person name="Howarth C."/>
            <person name="Imamovic A."/>
            <person name="Ireland A."/>
            <person name="Larimer J."/>
            <person name="McCowan C."/>
            <person name="Murphy C."/>
            <person name="Pearson M."/>
            <person name="Poon T.W."/>
            <person name="Priest M."/>
            <person name="Roberts A."/>
            <person name="Saif S."/>
            <person name="Shea T."/>
            <person name="Sykes S."/>
            <person name="Wortman J."/>
            <person name="Nusbaum C."/>
            <person name="Birren B."/>
        </authorList>
    </citation>
    <scope>NUCLEOTIDE SEQUENCE [LARGE SCALE GENOMIC DNA]</scope>
    <source>
        <strain evidence="4">NJM9701</strain>
    </source>
</reference>
<dbReference type="OrthoDB" id="72727at2759"/>
<feature type="coiled-coil region" evidence="1">
    <location>
        <begin position="1415"/>
        <end position="1449"/>
    </location>
</feature>
<evidence type="ECO:0000256" key="3">
    <source>
        <dbReference type="SAM" id="Phobius"/>
    </source>
</evidence>
<dbReference type="GeneID" id="20079063"/>
<gene>
    <name evidence="4" type="ORF">H310_02013</name>
</gene>
<evidence type="ECO:0000256" key="2">
    <source>
        <dbReference type="SAM" id="MobiDB-lite"/>
    </source>
</evidence>
<evidence type="ECO:0000313" key="4">
    <source>
        <dbReference type="EMBL" id="ETW07512.1"/>
    </source>
</evidence>
<feature type="region of interest" description="Disordered" evidence="2">
    <location>
        <begin position="2784"/>
        <end position="2823"/>
    </location>
</feature>
<feature type="compositionally biased region" description="Polar residues" evidence="2">
    <location>
        <begin position="8"/>
        <end position="33"/>
    </location>
</feature>
<dbReference type="EMBL" id="KI913954">
    <property type="protein sequence ID" value="ETW07512.1"/>
    <property type="molecule type" value="Genomic_DNA"/>
</dbReference>
<feature type="compositionally biased region" description="Acidic residues" evidence="2">
    <location>
        <begin position="2795"/>
        <end position="2816"/>
    </location>
</feature>
<keyword evidence="3" id="KW-0812">Transmembrane</keyword>
<feature type="transmembrane region" description="Helical" evidence="3">
    <location>
        <begin position="2208"/>
        <end position="2226"/>
    </location>
</feature>
<keyword evidence="3" id="KW-1133">Transmembrane helix</keyword>
<evidence type="ECO:0000256" key="1">
    <source>
        <dbReference type="SAM" id="Coils"/>
    </source>
</evidence>
<protein>
    <submittedName>
        <fullName evidence="4">Uncharacterized protein</fullName>
    </submittedName>
</protein>
<feature type="transmembrane region" description="Helical" evidence="3">
    <location>
        <begin position="2422"/>
        <end position="2448"/>
    </location>
</feature>
<accession>A0A024UNU6</accession>
<feature type="region of interest" description="Disordered" evidence="2">
    <location>
        <begin position="1"/>
        <end position="34"/>
    </location>
</feature>
<feature type="transmembrane region" description="Helical" evidence="3">
    <location>
        <begin position="2256"/>
        <end position="2276"/>
    </location>
</feature>
<keyword evidence="3" id="KW-0472">Membrane</keyword>
<sequence>MSSDRELQTSLRTAASQLSPRRQQDGGTATTSLPFYENIAPGEALKRLFAWFHPRPLANARDKDGMSVDEFNQLRRCVGHPVVTTADWTAAMHELHPDDATDVWVRESEFNELFGFAPFFGIHESAHAPVHLSIMHQIAAMEQFVHFLLMLFEKFADPSTSSLTFAAVQGMQRKACVKTKIDERSWERLCRQVQAVRLELQWQQFGQAWHINLNTNGLVAGNFLFGSNGKPLAPADVVQTILAEEKLATHFAKDNLISRQALHGLLKAGSTQRTLADKEWCAILEENQTTYPGPGGGTSHTMRATEATRGAPHDIIVHNANNMMLYEIAFDEPGALGIQVQSDFFGQCMAVHSIDGQAKKHPTIQTDDIVASIDGELMFFDPIGSVDGERARQDKVQSQLDTHDATVRKVVFLRQEVYYHIQDTDLKLSFRTYEPIGRGGAFSILLPPGATGDSVTVSFEPTLQDLLRPTCKYDPATSTATVALTGAKGIKQGAFMTMFIHGITTRLLAGPGVVLHSPASDSEGTTMRTTITLFNDWSTWRALVQETFLASKGARPTTKFADPSLRPITVEVVRGGSGISFAADFFGQCAVVADLDPLKDVGGVVKDDVLSAIVFQNSQGVPERFNAIKPFSLARSTDDHYTAVMAELDARVASEEPYTLHFLRLQSHYVQLGDRTTLTFNALTDLGPDSTIAIEMPTADWKAKDVEGIDVEFLKPTTVRTSKTYWNAASHVLEITLDTSSNAIQENAQVIVAVTGIQGVSDKSAGPSEITVASNGQMRFELHDHWHSFLGGLGGVVADNLVDVLTRLKTSPLDLWTILEYAHLLFRMFQDDKTQLLTYDGAMLFREAVTGETEPMDVEKWTKFCRSVDAKPRLGLTEKQFTCSVLELVNMDRRFLSTKFEGHDLKRLYVHLHSVDKLFDEALELFEDGRHHATVHIDSLRGLHKACFSSMPWADFLQHMQKTDVTKYEWTQHDFYRIFALPNKKLNPVDAWINLHYSKLLFDEFARVRVIRKQELRDLLAARKSSFQLDDDVWVKLCSTIEGDHGSATSGITCAGFVQLYPSAAFGNRDSVLDWNYIQAYKMEPEPRHTRAAALAAEIQAAPEKISVNELAEDMLDAAASVDDFAEEAVNAGIAFSRTEEVVERTIELKDPAWSTSFQSNLATRNKGILQLTVKCASELHDVAEADTCSTELEQYYIVAYTITGADWNDEFQKPKGKPWRKKARDVLFGQRFSSYKCAPHEEWDQGESQQLVAEYLEMEQHFKHYPRDNADDYMASRDQLVQVYNTMNPYASVTEEAPLDLRSHRMISRLVTKDPLADGVVKFPNERFRLYLDRTRTTDAQTHVVIKLFKRTERARKFNPQKYERLLQATIELGRAEKSERVIRTLLEKQKQLLVESLHLFDVTAELEMQMTKFKRKEHEADALVRRITALRTEVDELEAEQATWRQNQKRAKFKTQLLGQTALPIQDFLDVLHDDSLETDDLAIIYDLEHKASGKLLLSVEYKCDTVSKMADTQPLVAADPDKLEYPADAPLAVKWATSDEFGVHQGDSIALVRENDDKKLMLSMSFFTLFWSSKTNNWDIFDSSVALYSGGETKAAILHRTPSEDGDGAKASGMFLLPSARDLSLPPGTYRLSLIRKETIEGVNYRSSVGASAGLNVYVGVNSIHTIFGTTPLVDVKTVKCSMSVIDTATNLIQVSTMPVSSSSWWFRACGYDAELDNSIAMLSAESAELEKQLSVRDLRAAKRTRLEEQLALCQVKLRAAENAKAKGVAGIKNHQDKARAELDALLVEWQSLKAQRTTATEKWPLELQVADIEARCRDLEDQVKGWALIRVEFEKRRSVLQLTGAAPEVPPPEFNYRSPMRVEFLLEGATGTLPQDNPHLNDLSNDCVVILPQVVVETSDRIRVKILGKLQTSDAERTNRIRKQIQWELQIMLTVVQFANANFFEKARTYMKLWSALKKLRKVRWLYVFEECLPLYHNASTKLKDHFPAIIAELIEELQCRTDELELESDGQVKNNLFRRQIPIKESVFTQDERCGVSGTIDGSVASFVGDDVSVGDMYICKYMRRGDATGSLGELGRVGPFAIQSSAKKSSWFTLTVHQKLALVEAAFHLFVLTLKYFVALLNLSFNVSFVSSLALKIEWPHLSFDAIRALQVQCLAALRDVVPVVREIFAWFDHFFATLLEYIMVDLNIFKFFANCTHGFGMLVNWIALWATALFLYIVIQEDILAKVQKIGSYLPVEVGKTGEDRFEQLGSVLVSPVLIVIKVLILFIAQQWTVFSNELWEGQTFVQPVASQQCKVAGLDYALQVTAAVLLITFFYFFFPLLVLDMFSWVPPFDLKSDIDRVEASHHGRKQGIHDAVDNNVNLIDYGDNAKDPKWSRWCSLRNLFWFHGSGQRIFMDYKYSSFHKLTKTYGYVGIWFVILYVYTVLLLQSIMRAVGAVFGWRGKRGYMYPRPHLRGASSWTDKFCCRFNAEWKRYWVFKKVIKPFVDVLAVTFGLWSYDRWDVYDIEERGKSCFPMEPNNEIKQLQMMSLHGKVNSLLWLPFSSAGVLTFISDCVNRGPILSYFLNDQFLQADKPESERVGKVKMRFMRWGKARHNNEDEAGFVYLVDTEFLATLTKWVSSMVELASVLALVLMPLINRNADGLGTPAAAALIAAFVSPVMEFNHQVLKTYRKFQEFAKVEQAKVQDTLQSVIDTTQAAATAAASNNAGKLTDIQGRSLAQVQHTLGLSADQAVALEKVAAIANEKGTDAVTGKIADAESAVTDKLSAVGVDVTFASVRENASGGDNNTDETESEEDEDDDGGDSDDDENNKTKDTKGDLVVLSALPEASYIIQSDKLDVGEGEITVSWRINSKRRFHASDAIGMFPARSLDNLLSRRTMDQCLCYRLVSESDVEPFGWKPDAANENHHDKVMVTRAVALEKILHRKIGSLHRQSVSLAKSNADDDDNQESTKADEKADLEESGENPESTELIDLSQAENMFEYVLAHAPPSPKKMHDILLEEIEEHKDDMDGLAVAEALKEDQNHDADTASAARSTKTVNGHVKFRPCNTNEAEDHPKHEDFIFGNSAGIYPCKYGMEKYEFLYLRYVGTKLHDERDSSTRSAYVVVEDSPEAAPLLNEPERRGSHTRAVVSKPDDFDPLNKFSSNAVSVGTFDLFIRLSSDSPLMWANQAVNVSWNIYGVAYQVLAHPKNKNCIAFYKVKDIHNTRKCAKLEIIPPTAFFPNHGSGPVTGRMMVTTPNEPGMYEIRFLFNYFHAAKLHRRCQVFGMLEEKMQTERIANLFIKRDMAQSLNLLHHQEHHVWSTAILQAYAWYLPILDRLLAASTTTAPEILEHPAKFATTMMQAFSDTCGYLVSQPSRQLQSCLEQILHPLWTPGFMAFLHSTFSQSRDMVAHAKSFTFVSPTDPYKDTFVSHQLDMLRAASVPRATTADGAEEPNVELTMVRLLHDDADLLRYGPTAFEQMAFDYLDARSYLPGHIDLLDDLILGHSPLLNTASLILDNVAITCCALFEPAVNNAVQGFFRHAKEERKMGLFQEMDVNLKDGCRSHLAKLIRAAFATDTRTGERYGGWQLEPLEHCTMNGASVLMHRAVRTWMKPRLVKYIMKTLSRRYASLTSSNVAVAKKMARTVTCRRPPTFRRAPVEAPDRQPKSGQSVVWFLDNSEYIARKYHSS</sequence>
<feature type="transmembrane region" description="Helical" evidence="3">
    <location>
        <begin position="2308"/>
        <end position="2330"/>
    </location>
</feature>
<feature type="region of interest" description="Disordered" evidence="2">
    <location>
        <begin position="2944"/>
        <end position="2977"/>
    </location>
</feature>
<proteinExistence type="predicted"/>
<organism evidence="4">
    <name type="scientific">Aphanomyces invadans</name>
    <dbReference type="NCBI Taxonomy" id="157072"/>
    <lineage>
        <taxon>Eukaryota</taxon>
        <taxon>Sar</taxon>
        <taxon>Stramenopiles</taxon>
        <taxon>Oomycota</taxon>
        <taxon>Saprolegniomycetes</taxon>
        <taxon>Saprolegniales</taxon>
        <taxon>Verrucalvaceae</taxon>
        <taxon>Aphanomyces</taxon>
    </lineage>
</organism>
<keyword evidence="1" id="KW-0175">Coiled coil</keyword>